<protein>
    <recommendedName>
        <fullName evidence="1">DUF4283 domain-containing protein</fullName>
    </recommendedName>
</protein>
<sequence>MEEEKELALLEEELIQLSVKSPLVKPSEKPALLCTVWTKKTYNADNLRVKLRSIWKKRKKFEILLVGQNLFSISFKDEEYLEQIMEGRPWLFRKQVVILDRITKLMEWSKIKLVSSSFWIKIGPCPPKYDKKDLMHGWDPRLGV</sequence>
<reference evidence="2 3" key="1">
    <citation type="journal article" date="2021" name="Plant Biotechnol. J.">
        <title>Multi-omics assisted identification of the key and species-specific regulatory components of drought-tolerant mechanisms in Gossypium stocksii.</title>
        <authorList>
            <person name="Yu D."/>
            <person name="Ke L."/>
            <person name="Zhang D."/>
            <person name="Wu Y."/>
            <person name="Sun Y."/>
            <person name="Mei J."/>
            <person name="Sun J."/>
            <person name="Sun Y."/>
        </authorList>
    </citation>
    <scope>NUCLEOTIDE SEQUENCE [LARGE SCALE GENOMIC DNA]</scope>
    <source>
        <strain evidence="3">cv. E1</strain>
        <tissue evidence="2">Leaf</tissue>
    </source>
</reference>
<organism evidence="2 3">
    <name type="scientific">Gossypium stocksii</name>
    <dbReference type="NCBI Taxonomy" id="47602"/>
    <lineage>
        <taxon>Eukaryota</taxon>
        <taxon>Viridiplantae</taxon>
        <taxon>Streptophyta</taxon>
        <taxon>Embryophyta</taxon>
        <taxon>Tracheophyta</taxon>
        <taxon>Spermatophyta</taxon>
        <taxon>Magnoliopsida</taxon>
        <taxon>eudicotyledons</taxon>
        <taxon>Gunneridae</taxon>
        <taxon>Pentapetalae</taxon>
        <taxon>rosids</taxon>
        <taxon>malvids</taxon>
        <taxon>Malvales</taxon>
        <taxon>Malvaceae</taxon>
        <taxon>Malvoideae</taxon>
        <taxon>Gossypium</taxon>
    </lineage>
</organism>
<dbReference type="AlphaFoldDB" id="A0A9D4A255"/>
<dbReference type="EMBL" id="JAIQCV010000007">
    <property type="protein sequence ID" value="KAH1082553.1"/>
    <property type="molecule type" value="Genomic_DNA"/>
</dbReference>
<feature type="domain" description="DUF4283" evidence="1">
    <location>
        <begin position="31"/>
        <end position="101"/>
    </location>
</feature>
<dbReference type="Proteomes" id="UP000828251">
    <property type="component" value="Unassembled WGS sequence"/>
</dbReference>
<dbReference type="InterPro" id="IPR025558">
    <property type="entry name" value="DUF4283"/>
</dbReference>
<evidence type="ECO:0000313" key="3">
    <source>
        <dbReference type="Proteomes" id="UP000828251"/>
    </source>
</evidence>
<dbReference type="Pfam" id="PF14111">
    <property type="entry name" value="DUF4283"/>
    <property type="match status" value="1"/>
</dbReference>
<evidence type="ECO:0000259" key="1">
    <source>
        <dbReference type="Pfam" id="PF14111"/>
    </source>
</evidence>
<gene>
    <name evidence="2" type="ORF">J1N35_022314</name>
</gene>
<comment type="caution">
    <text evidence="2">The sequence shown here is derived from an EMBL/GenBank/DDBJ whole genome shotgun (WGS) entry which is preliminary data.</text>
</comment>
<keyword evidence="3" id="KW-1185">Reference proteome</keyword>
<accession>A0A9D4A255</accession>
<dbReference type="OrthoDB" id="994464at2759"/>
<name>A0A9D4A255_9ROSI</name>
<evidence type="ECO:0000313" key="2">
    <source>
        <dbReference type="EMBL" id="KAH1082553.1"/>
    </source>
</evidence>
<proteinExistence type="predicted"/>